<dbReference type="PANTHER" id="PTHR10516:SF443">
    <property type="entry name" value="FK506-BINDING PROTEIN 59-RELATED"/>
    <property type="match status" value="1"/>
</dbReference>
<dbReference type="EMBL" id="HBIQ01098838">
    <property type="protein sequence ID" value="CAE0596910.1"/>
    <property type="molecule type" value="Transcribed_RNA"/>
</dbReference>
<name>A0A7S3TXC2_9SPIT</name>
<dbReference type="InterPro" id="IPR050689">
    <property type="entry name" value="FKBP-type_PPIase"/>
</dbReference>
<keyword evidence="6" id="KW-0732">Signal</keyword>
<proteinExistence type="predicted"/>
<evidence type="ECO:0000313" key="8">
    <source>
        <dbReference type="EMBL" id="CAE0596910.1"/>
    </source>
</evidence>
<dbReference type="AlphaFoldDB" id="A0A7S3TXC2"/>
<accession>A0A7S3TXC2</accession>
<evidence type="ECO:0000256" key="2">
    <source>
        <dbReference type="ARBA" id="ARBA00013194"/>
    </source>
</evidence>
<dbReference type="FunFam" id="3.10.50.40:FF:000025">
    <property type="entry name" value="Peptidylprolyl isomerase"/>
    <property type="match status" value="1"/>
</dbReference>
<dbReference type="EC" id="5.2.1.8" evidence="2 5"/>
<dbReference type="GO" id="GO:0003755">
    <property type="term" value="F:peptidyl-prolyl cis-trans isomerase activity"/>
    <property type="evidence" value="ECO:0007669"/>
    <property type="project" value="UniProtKB-KW"/>
</dbReference>
<evidence type="ECO:0000259" key="7">
    <source>
        <dbReference type="PROSITE" id="PS50059"/>
    </source>
</evidence>
<protein>
    <recommendedName>
        <fullName evidence="2 5">peptidylprolyl isomerase</fullName>
        <ecNumber evidence="2 5">5.2.1.8</ecNumber>
    </recommendedName>
</protein>
<evidence type="ECO:0000256" key="5">
    <source>
        <dbReference type="PROSITE-ProRule" id="PRU00277"/>
    </source>
</evidence>
<dbReference type="InterPro" id="IPR001179">
    <property type="entry name" value="PPIase_FKBP_dom"/>
</dbReference>
<dbReference type="InterPro" id="IPR046357">
    <property type="entry name" value="PPIase_dom_sf"/>
</dbReference>
<dbReference type="Pfam" id="PF00254">
    <property type="entry name" value="FKBP_C"/>
    <property type="match status" value="1"/>
</dbReference>
<evidence type="ECO:0000256" key="6">
    <source>
        <dbReference type="SAM" id="SignalP"/>
    </source>
</evidence>
<dbReference type="Gene3D" id="3.10.50.40">
    <property type="match status" value="1"/>
</dbReference>
<dbReference type="PROSITE" id="PS50059">
    <property type="entry name" value="FKBP_PPIASE"/>
    <property type="match status" value="1"/>
</dbReference>
<comment type="catalytic activity">
    <reaction evidence="1 5">
        <text>[protein]-peptidylproline (omega=180) = [protein]-peptidylproline (omega=0)</text>
        <dbReference type="Rhea" id="RHEA:16237"/>
        <dbReference type="Rhea" id="RHEA-COMP:10747"/>
        <dbReference type="Rhea" id="RHEA-COMP:10748"/>
        <dbReference type="ChEBI" id="CHEBI:83833"/>
        <dbReference type="ChEBI" id="CHEBI:83834"/>
        <dbReference type="EC" id="5.2.1.8"/>
    </reaction>
</comment>
<feature type="chain" id="PRO_5030632971" description="peptidylprolyl isomerase" evidence="6">
    <location>
        <begin position="18"/>
        <end position="128"/>
    </location>
</feature>
<feature type="domain" description="PPIase FKBP-type" evidence="7">
    <location>
        <begin position="40"/>
        <end position="128"/>
    </location>
</feature>
<gene>
    <name evidence="8" type="ORF">SACU0126_LOCUS31507</name>
</gene>
<evidence type="ECO:0000256" key="1">
    <source>
        <dbReference type="ARBA" id="ARBA00000971"/>
    </source>
</evidence>
<feature type="signal peptide" evidence="6">
    <location>
        <begin position="1"/>
        <end position="17"/>
    </location>
</feature>
<dbReference type="PANTHER" id="PTHR10516">
    <property type="entry name" value="PEPTIDYL-PROLYL CIS-TRANS ISOMERASE"/>
    <property type="match status" value="1"/>
</dbReference>
<sequence>MRFLTAALIAIVGLASAEEVVTEFAVEKQVEVEGDFVPKGSQVSVHYTGTLLDGTKFDSSRDRNRPFTFGLGKGQVIKCWDEGVSQMRIGERATLKCPADYAYGSRGAGGVIPPNASLLFDVEVLSWT</sequence>
<reference evidence="8" key="1">
    <citation type="submission" date="2021-01" db="EMBL/GenBank/DDBJ databases">
        <authorList>
            <person name="Corre E."/>
            <person name="Pelletier E."/>
            <person name="Niang G."/>
            <person name="Scheremetjew M."/>
            <person name="Finn R."/>
            <person name="Kale V."/>
            <person name="Holt S."/>
            <person name="Cochrane G."/>
            <person name="Meng A."/>
            <person name="Brown T."/>
            <person name="Cohen L."/>
        </authorList>
    </citation>
    <scope>NUCLEOTIDE SEQUENCE</scope>
    <source>
        <strain evidence="8">SPMC142</strain>
    </source>
</reference>
<evidence type="ECO:0000256" key="4">
    <source>
        <dbReference type="ARBA" id="ARBA00023235"/>
    </source>
</evidence>
<organism evidence="8">
    <name type="scientific">Strombidinopsis acuminata</name>
    <dbReference type="NCBI Taxonomy" id="141414"/>
    <lineage>
        <taxon>Eukaryota</taxon>
        <taxon>Sar</taxon>
        <taxon>Alveolata</taxon>
        <taxon>Ciliophora</taxon>
        <taxon>Intramacronucleata</taxon>
        <taxon>Spirotrichea</taxon>
        <taxon>Choreotrichia</taxon>
        <taxon>Choreotrichida</taxon>
        <taxon>Strombidinopsidae</taxon>
        <taxon>Strombidinopsis</taxon>
    </lineage>
</organism>
<dbReference type="SUPFAM" id="SSF54534">
    <property type="entry name" value="FKBP-like"/>
    <property type="match status" value="1"/>
</dbReference>
<keyword evidence="4 5" id="KW-0413">Isomerase</keyword>
<dbReference type="GO" id="GO:0005737">
    <property type="term" value="C:cytoplasm"/>
    <property type="evidence" value="ECO:0007669"/>
    <property type="project" value="TreeGrafter"/>
</dbReference>
<evidence type="ECO:0000256" key="3">
    <source>
        <dbReference type="ARBA" id="ARBA00023110"/>
    </source>
</evidence>
<keyword evidence="3 5" id="KW-0697">Rotamase</keyword>